<dbReference type="SUPFAM" id="SSF54001">
    <property type="entry name" value="Cysteine proteinases"/>
    <property type="match status" value="1"/>
</dbReference>
<protein>
    <submittedName>
        <fullName evidence="1">Uncharacterized protein</fullName>
    </submittedName>
</protein>
<dbReference type="Gene3D" id="3.90.70.10">
    <property type="entry name" value="Cysteine proteinases"/>
    <property type="match status" value="1"/>
</dbReference>
<organism evidence="1 2">
    <name type="scientific">Arxiozyma heterogenica</name>
    <dbReference type="NCBI Taxonomy" id="278026"/>
    <lineage>
        <taxon>Eukaryota</taxon>
        <taxon>Fungi</taxon>
        <taxon>Dikarya</taxon>
        <taxon>Ascomycota</taxon>
        <taxon>Saccharomycotina</taxon>
        <taxon>Saccharomycetes</taxon>
        <taxon>Saccharomycetales</taxon>
        <taxon>Saccharomycetaceae</taxon>
        <taxon>Arxiozyma</taxon>
    </lineage>
</organism>
<dbReference type="AlphaFoldDB" id="A0AAN8A914"/>
<gene>
    <name evidence="1" type="ORF">RI543_001497</name>
</gene>
<dbReference type="EMBL" id="JAWIZZ010000038">
    <property type="protein sequence ID" value="KAK5781106.1"/>
    <property type="molecule type" value="Genomic_DNA"/>
</dbReference>
<accession>A0AAN8A914</accession>
<evidence type="ECO:0000313" key="2">
    <source>
        <dbReference type="Proteomes" id="UP001306508"/>
    </source>
</evidence>
<keyword evidence="2" id="KW-1185">Reference proteome</keyword>
<name>A0AAN8A914_9SACH</name>
<dbReference type="Proteomes" id="UP001306508">
    <property type="component" value="Unassembled WGS sequence"/>
</dbReference>
<evidence type="ECO:0000313" key="1">
    <source>
        <dbReference type="EMBL" id="KAK5781106.1"/>
    </source>
</evidence>
<comment type="caution">
    <text evidence="1">The sequence shown here is derived from an EMBL/GenBank/DDBJ whole genome shotgun (WGS) entry which is preliminary data.</text>
</comment>
<proteinExistence type="predicted"/>
<reference evidence="2" key="1">
    <citation type="submission" date="2023-07" db="EMBL/GenBank/DDBJ databases">
        <title>A draft genome of Kazachstania heterogenica Y-27499.</title>
        <authorList>
            <person name="Donic C."/>
            <person name="Kralova J.S."/>
            <person name="Fidel L."/>
            <person name="Ben-Dor S."/>
            <person name="Jung S."/>
        </authorList>
    </citation>
    <scope>NUCLEOTIDE SEQUENCE [LARGE SCALE GENOMIC DNA]</scope>
    <source>
        <strain evidence="2">Y27499</strain>
    </source>
</reference>
<sequence>MFDSEALRQQCLLYLRNLLSHSWISMYSSNNILNLKNTLNLVIEITRNQEHSTVGSIICERNYIRISSKFININETIEQLYANLEHSLEFLISDFILFKKRCNFDYIILITTDDTNIIDNNISNTINFNGNIIKMLNLFEKIAKNLTRKKKSEDYAHLYVGIIKINKWKNILSATRTNNDNKMIKKSKHFNSTASTNNANDSIIPIGIHNQNNSCYINCIIQSLIGTDDFFNWILAFNANKELHNS</sequence>
<dbReference type="InterPro" id="IPR038765">
    <property type="entry name" value="Papain-like_cys_pep_sf"/>
</dbReference>